<feature type="transmembrane region" description="Helical" evidence="1">
    <location>
        <begin position="5"/>
        <end position="23"/>
    </location>
</feature>
<keyword evidence="1" id="KW-0812">Transmembrane</keyword>
<name>A0A6N7QYG6_9BACI</name>
<keyword evidence="3" id="KW-1185">Reference proteome</keyword>
<evidence type="ECO:0000256" key="1">
    <source>
        <dbReference type="SAM" id="Phobius"/>
    </source>
</evidence>
<dbReference type="RefSeq" id="WP_163578489.1">
    <property type="nucleotide sequence ID" value="NZ_JBHUMW010000018.1"/>
</dbReference>
<comment type="caution">
    <text evidence="2">The sequence shown here is derived from an EMBL/GenBank/DDBJ whole genome shotgun (WGS) entry which is preliminary data.</text>
</comment>
<gene>
    <name evidence="2" type="ORF">GH885_06170</name>
</gene>
<evidence type="ECO:0000313" key="3">
    <source>
        <dbReference type="Proteomes" id="UP000435187"/>
    </source>
</evidence>
<feature type="transmembrane region" description="Helical" evidence="1">
    <location>
        <begin position="29"/>
        <end position="47"/>
    </location>
</feature>
<sequence length="135" mass="15369">MNRKTFNIIGWILLLGMGASWIAFGYSNWYLLLTPLAYISFAIYDGSIKKLGKIKQMSLLQVLLILFAFIVSVSIVFGLIQLANYLINEIFHLTEGIKTLSEIIAVVLSLYPVKFTFGTVIFKVMNATREKNYEF</sequence>
<proteinExistence type="predicted"/>
<reference evidence="2 3" key="1">
    <citation type="submission" date="2019-10" db="EMBL/GenBank/DDBJ databases">
        <title>Gracilibacillus salitolerans sp. nov., a moderate halophile isolated from a saline soil in northwest China.</title>
        <authorList>
            <person name="Gan L."/>
        </authorList>
    </citation>
    <scope>NUCLEOTIDE SEQUENCE [LARGE SCALE GENOMIC DNA]</scope>
    <source>
        <strain evidence="2 3">TP2-8</strain>
    </source>
</reference>
<keyword evidence="1" id="KW-1133">Transmembrane helix</keyword>
<feature type="transmembrane region" description="Helical" evidence="1">
    <location>
        <begin position="59"/>
        <end position="83"/>
    </location>
</feature>
<dbReference type="AlphaFoldDB" id="A0A6N7QYG6"/>
<dbReference type="EMBL" id="WJEE01000009">
    <property type="protein sequence ID" value="MRI65931.1"/>
    <property type="molecule type" value="Genomic_DNA"/>
</dbReference>
<keyword evidence="1" id="KW-0472">Membrane</keyword>
<accession>A0A6N7QYG6</accession>
<feature type="transmembrane region" description="Helical" evidence="1">
    <location>
        <begin position="103"/>
        <end position="122"/>
    </location>
</feature>
<organism evidence="2 3">
    <name type="scientific">Gracilibacillus thailandensis</name>
    <dbReference type="NCBI Taxonomy" id="563735"/>
    <lineage>
        <taxon>Bacteria</taxon>
        <taxon>Bacillati</taxon>
        <taxon>Bacillota</taxon>
        <taxon>Bacilli</taxon>
        <taxon>Bacillales</taxon>
        <taxon>Bacillaceae</taxon>
        <taxon>Gracilibacillus</taxon>
    </lineage>
</organism>
<protein>
    <submittedName>
        <fullName evidence="2">Disulfide bond formation protein DsbD</fullName>
    </submittedName>
</protein>
<evidence type="ECO:0000313" key="2">
    <source>
        <dbReference type="EMBL" id="MRI65931.1"/>
    </source>
</evidence>
<dbReference type="Proteomes" id="UP000435187">
    <property type="component" value="Unassembled WGS sequence"/>
</dbReference>